<dbReference type="Proteomes" id="UP000009282">
    <property type="component" value="Chromosome"/>
</dbReference>
<protein>
    <recommendedName>
        <fullName evidence="3">YaeQ family protein</fullName>
    </recommendedName>
</protein>
<dbReference type="KEGG" id="gni:GNIT_0291"/>
<dbReference type="InterPro" id="IPR038590">
    <property type="entry name" value="YaeQ_sf"/>
</dbReference>
<dbReference type="PANTHER" id="PTHR38784:SF1">
    <property type="entry name" value="SUCROSE PHOSPHORYLASE"/>
    <property type="match status" value="1"/>
</dbReference>
<dbReference type="Pfam" id="PF07152">
    <property type="entry name" value="YaeQ"/>
    <property type="match status" value="1"/>
</dbReference>
<accession>G4QFA1</accession>
<evidence type="ECO:0000313" key="2">
    <source>
        <dbReference type="Proteomes" id="UP000009282"/>
    </source>
</evidence>
<evidence type="ECO:0008006" key="3">
    <source>
        <dbReference type="Google" id="ProtNLM"/>
    </source>
</evidence>
<dbReference type="PANTHER" id="PTHR38784">
    <property type="entry name" value="SUCROSE PHOSPHORYLASE"/>
    <property type="match status" value="1"/>
</dbReference>
<dbReference type="SMART" id="SM01322">
    <property type="entry name" value="YaeQ"/>
    <property type="match status" value="1"/>
</dbReference>
<dbReference type="PIRSF" id="PIRSF011484">
    <property type="entry name" value="YaeQ"/>
    <property type="match status" value="1"/>
</dbReference>
<dbReference type="HOGENOM" id="CLU_096741_0_0_6"/>
<reference evidence="1 2" key="1">
    <citation type="journal article" date="2011" name="J. Bacteriol.">
        <title>Complete genome sequence of seawater bacterium Glaciecola nitratireducens FR1064T.</title>
        <authorList>
            <person name="Bian F."/>
            <person name="Qin Q.L."/>
            <person name="Xie B.B."/>
            <person name="Shu Y.L."/>
            <person name="Zhang X.Y."/>
            <person name="Yu Y."/>
            <person name="Chen B."/>
            <person name="Chen X.L."/>
            <person name="Zhou B.C."/>
            <person name="Zhang Y.Z."/>
        </authorList>
    </citation>
    <scope>NUCLEOTIDE SEQUENCE [LARGE SCALE GENOMIC DNA]</scope>
    <source>
        <strain evidence="2">JCM 12485 / KCTC 12276 / FR1064</strain>
    </source>
</reference>
<dbReference type="SUPFAM" id="SSF52980">
    <property type="entry name" value="Restriction endonuclease-like"/>
    <property type="match status" value="1"/>
</dbReference>
<dbReference type="RefSeq" id="WP_014107324.1">
    <property type="nucleotide sequence ID" value="NC_016041.1"/>
</dbReference>
<dbReference type="Gene3D" id="3.10.640.10">
    <property type="entry name" value="Restriction endonuclease-like alpha-beta roll domain"/>
    <property type="match status" value="1"/>
</dbReference>
<dbReference type="eggNOG" id="COG4681">
    <property type="taxonomic scope" value="Bacteria"/>
</dbReference>
<proteinExistence type="predicted"/>
<dbReference type="OrthoDB" id="5293309at2"/>
<dbReference type="AlphaFoldDB" id="G4QFA1"/>
<organism evidence="1 2">
    <name type="scientific">Glaciecola nitratireducens (strain JCM 12485 / KCTC 12276 / FR1064)</name>
    <dbReference type="NCBI Taxonomy" id="1085623"/>
    <lineage>
        <taxon>Bacteria</taxon>
        <taxon>Pseudomonadati</taxon>
        <taxon>Pseudomonadota</taxon>
        <taxon>Gammaproteobacteria</taxon>
        <taxon>Alteromonadales</taxon>
        <taxon>Alteromonadaceae</taxon>
        <taxon>Brumicola</taxon>
    </lineage>
</organism>
<keyword evidence="2" id="KW-1185">Reference proteome</keyword>
<dbReference type="STRING" id="1085623.GNIT_0291"/>
<sequence>MALKPTIYKFTITLADLNNQHYPKLNLTVAQHPSETLERMMVRVLVFCLHSHDDSENLLAFTKGLSSVEEPDIWQKTLDDQLLTWIDVGEPSFERMKKACRLSKHTFVYSFNTKSDVWWKQNKQQFDALPIQFFAFEWEQIKALAKQVERTTNWSITISDESLFVSTKTEQLEAQWRVLE</sequence>
<dbReference type="InterPro" id="IPR011335">
    <property type="entry name" value="Restrct_endonuc-II-like"/>
</dbReference>
<dbReference type="EMBL" id="CP003060">
    <property type="protein sequence ID" value="AEP28445.1"/>
    <property type="molecule type" value="Genomic_DNA"/>
</dbReference>
<evidence type="ECO:0000313" key="1">
    <source>
        <dbReference type="EMBL" id="AEP28445.1"/>
    </source>
</evidence>
<gene>
    <name evidence="1" type="ordered locus">GNIT_0291</name>
</gene>
<dbReference type="InterPro" id="IPR009822">
    <property type="entry name" value="YaeQ"/>
</dbReference>
<name>G4QFA1_GLANF</name>